<feature type="binding site" evidence="5">
    <location>
        <begin position="193"/>
        <end position="196"/>
    </location>
    <ligand>
        <name>substrate</name>
    </ligand>
</feature>
<dbReference type="InterPro" id="IPR019874">
    <property type="entry name" value="RF_methyltr_PrmC"/>
</dbReference>
<sequence>MSENGGDGTPVVRAGMTIRSLFSLVPLEPPELRILLEHALGFSRVKLITHSDHVLTDAEANAVSDVLARRLRGEPVAYITGIREFYGLPFAVTPDVLIPRPETELLVDLALARLPEGGRVVDLGTGSGAIAVAIAAMRPDAQVWATDISGKALDIARKNAASCLKNGQSVRFRQGNWYEALEPGSRFDLIVSNPPYIHSADEHLRKGDLRFEPLSALTDYTDGLSAMDILIDQAPAYLKKGGELLMEHGYNQSGAVRKKLVDKKYLQVQSWKDLAGIERVSGGRLPD</sequence>
<comment type="function">
    <text evidence="5">Methylates the class 1 translation termination release factors RF1/PrfA and RF2/PrfB on the glutamine residue of the universally conserved GGQ motif.</text>
</comment>
<gene>
    <name evidence="5" type="primary">prmC</name>
    <name evidence="8" type="ORF">OFAG_00506</name>
</gene>
<dbReference type="HOGENOM" id="CLU_018398_3_1_4"/>
<dbReference type="InterPro" id="IPR050320">
    <property type="entry name" value="N5-glutamine_MTase"/>
</dbReference>
<accession>C3X2B7</accession>
<dbReference type="Pfam" id="PF17827">
    <property type="entry name" value="PrmC_N"/>
    <property type="match status" value="1"/>
</dbReference>
<reference evidence="8" key="1">
    <citation type="submission" date="2011-10" db="EMBL/GenBank/DDBJ databases">
        <title>The Genome Sequence of Oxalobacter formigenes HOxBLS.</title>
        <authorList>
            <consortium name="The Broad Institute Genome Sequencing Platform"/>
            <person name="Earl A."/>
            <person name="Ward D."/>
            <person name="Feldgarden M."/>
            <person name="Gevers D."/>
            <person name="Allison M.J."/>
            <person name="Humphrey S."/>
            <person name="Young S.K."/>
            <person name="Zeng Q."/>
            <person name="Gargeya S."/>
            <person name="Fitzgerald M."/>
            <person name="Haas B."/>
            <person name="Abouelleil A."/>
            <person name="Alvarado L."/>
            <person name="Arachchi H.M."/>
            <person name="Berlin A."/>
            <person name="Brown A."/>
            <person name="Chapman S.B."/>
            <person name="Chen Z."/>
            <person name="Dunbar C."/>
            <person name="Freedman E."/>
            <person name="Gearin G."/>
            <person name="Goldberg J."/>
            <person name="Griggs A."/>
            <person name="Gujja S."/>
            <person name="Heiman D."/>
            <person name="Howarth C."/>
            <person name="Larson L."/>
            <person name="Lui A."/>
            <person name="MacDonald P.J.P."/>
            <person name="Montmayeur A."/>
            <person name="Murphy C."/>
            <person name="Neiman D."/>
            <person name="Pearson M."/>
            <person name="Priest M."/>
            <person name="Roberts A."/>
            <person name="Saif S."/>
            <person name="Shea T."/>
            <person name="Shenoy N."/>
            <person name="Sisk P."/>
            <person name="Stolte C."/>
            <person name="Sykes S."/>
            <person name="Wortman J."/>
            <person name="Nusbaum C."/>
            <person name="Birren B."/>
        </authorList>
    </citation>
    <scope>NUCLEOTIDE SEQUENCE [LARGE SCALE GENOMIC DNA]</scope>
    <source>
        <strain evidence="8">HOxBLS</strain>
    </source>
</reference>
<dbReference type="InterPro" id="IPR029063">
    <property type="entry name" value="SAM-dependent_MTases_sf"/>
</dbReference>
<evidence type="ECO:0000313" key="9">
    <source>
        <dbReference type="Proteomes" id="UP000003973"/>
    </source>
</evidence>
<dbReference type="GO" id="GO:0032259">
    <property type="term" value="P:methylation"/>
    <property type="evidence" value="ECO:0007669"/>
    <property type="project" value="UniProtKB-KW"/>
</dbReference>
<evidence type="ECO:0000259" key="6">
    <source>
        <dbReference type="Pfam" id="PF05175"/>
    </source>
</evidence>
<dbReference type="PROSITE" id="PS00092">
    <property type="entry name" value="N6_MTASE"/>
    <property type="match status" value="1"/>
</dbReference>
<dbReference type="PANTHER" id="PTHR18895">
    <property type="entry name" value="HEMK METHYLTRANSFERASE"/>
    <property type="match status" value="1"/>
</dbReference>
<feature type="binding site" evidence="5">
    <location>
        <position position="193"/>
    </location>
    <ligand>
        <name>S-adenosyl-L-methionine</name>
        <dbReference type="ChEBI" id="CHEBI:59789"/>
    </ligand>
</feature>
<dbReference type="GO" id="GO:0102559">
    <property type="term" value="F:peptide chain release factor N(5)-glutamine methyltransferase activity"/>
    <property type="evidence" value="ECO:0007669"/>
    <property type="project" value="UniProtKB-EC"/>
</dbReference>
<keyword evidence="1 5" id="KW-0489">Methyltransferase</keyword>
<dbReference type="SUPFAM" id="SSF53335">
    <property type="entry name" value="S-adenosyl-L-methionine-dependent methyltransferases"/>
    <property type="match status" value="1"/>
</dbReference>
<feature type="binding site" evidence="5">
    <location>
        <position position="147"/>
    </location>
    <ligand>
        <name>S-adenosyl-L-methionine</name>
        <dbReference type="ChEBI" id="CHEBI:59789"/>
    </ligand>
</feature>
<name>C3X2B7_9BURK</name>
<dbReference type="CDD" id="cd02440">
    <property type="entry name" value="AdoMet_MTases"/>
    <property type="match status" value="1"/>
</dbReference>
<keyword evidence="3 5" id="KW-0949">S-adenosyl-L-methionine</keyword>
<dbReference type="Pfam" id="PF05175">
    <property type="entry name" value="MTS"/>
    <property type="match status" value="1"/>
</dbReference>
<dbReference type="InterPro" id="IPR002052">
    <property type="entry name" value="DNA_methylase_N6_adenine_CS"/>
</dbReference>
<dbReference type="Gene3D" id="3.40.50.150">
    <property type="entry name" value="Vaccinia Virus protein VP39"/>
    <property type="match status" value="1"/>
</dbReference>
<dbReference type="NCBIfam" id="TIGR00536">
    <property type="entry name" value="hemK_fam"/>
    <property type="match status" value="1"/>
</dbReference>
<evidence type="ECO:0000313" key="8">
    <source>
        <dbReference type="EMBL" id="EEO27353.1"/>
    </source>
</evidence>
<dbReference type="GO" id="GO:0003676">
    <property type="term" value="F:nucleic acid binding"/>
    <property type="evidence" value="ECO:0007669"/>
    <property type="project" value="InterPro"/>
</dbReference>
<dbReference type="RefSeq" id="WP_005876280.1">
    <property type="nucleotide sequence ID" value="NZ_CABMNL010000001.1"/>
</dbReference>
<proteinExistence type="inferred from homology"/>
<evidence type="ECO:0000256" key="5">
    <source>
        <dbReference type="HAMAP-Rule" id="MF_02126"/>
    </source>
</evidence>
<dbReference type="InterPro" id="IPR007848">
    <property type="entry name" value="Small_mtfrase_dom"/>
</dbReference>
<dbReference type="NCBIfam" id="TIGR03534">
    <property type="entry name" value="RF_mod_PrmC"/>
    <property type="match status" value="1"/>
</dbReference>
<feature type="domain" description="Methyltransferase small" evidence="6">
    <location>
        <begin position="104"/>
        <end position="200"/>
    </location>
</feature>
<dbReference type="InterPro" id="IPR004556">
    <property type="entry name" value="HemK-like"/>
</dbReference>
<feature type="binding site" evidence="5">
    <location>
        <begin position="124"/>
        <end position="128"/>
    </location>
    <ligand>
        <name>S-adenosyl-L-methionine</name>
        <dbReference type="ChEBI" id="CHEBI:59789"/>
    </ligand>
</feature>
<keyword evidence="9" id="KW-1185">Reference proteome</keyword>
<dbReference type="eggNOG" id="COG2890">
    <property type="taxonomic scope" value="Bacteria"/>
</dbReference>
<comment type="caution">
    <text evidence="8">The sequence shown here is derived from an EMBL/GenBank/DDBJ whole genome shotgun (WGS) entry which is preliminary data.</text>
</comment>
<dbReference type="Proteomes" id="UP000003973">
    <property type="component" value="Unassembled WGS sequence"/>
</dbReference>
<dbReference type="InterPro" id="IPR040758">
    <property type="entry name" value="PrmC_N"/>
</dbReference>
<comment type="catalytic activity">
    <reaction evidence="4 5">
        <text>L-glutaminyl-[peptide chain release factor] + S-adenosyl-L-methionine = N(5)-methyl-L-glutaminyl-[peptide chain release factor] + S-adenosyl-L-homocysteine + H(+)</text>
        <dbReference type="Rhea" id="RHEA:42896"/>
        <dbReference type="Rhea" id="RHEA-COMP:10271"/>
        <dbReference type="Rhea" id="RHEA-COMP:10272"/>
        <dbReference type="ChEBI" id="CHEBI:15378"/>
        <dbReference type="ChEBI" id="CHEBI:30011"/>
        <dbReference type="ChEBI" id="CHEBI:57856"/>
        <dbReference type="ChEBI" id="CHEBI:59789"/>
        <dbReference type="ChEBI" id="CHEBI:61891"/>
        <dbReference type="EC" id="2.1.1.297"/>
    </reaction>
</comment>
<protein>
    <recommendedName>
        <fullName evidence="5">Release factor glutamine methyltransferase</fullName>
        <shortName evidence="5">RF MTase</shortName>
        <ecNumber evidence="5">2.1.1.297</ecNumber>
    </recommendedName>
    <alternativeName>
        <fullName evidence="5">N5-glutamine methyltransferase PrmC</fullName>
    </alternativeName>
    <alternativeName>
        <fullName evidence="5">Protein-(glutamine-N5) MTase PrmC</fullName>
    </alternativeName>
    <alternativeName>
        <fullName evidence="5">Protein-glutamine N-methyltransferase PrmC</fullName>
    </alternativeName>
</protein>
<dbReference type="HAMAP" id="MF_02126">
    <property type="entry name" value="RF_methyltr_PrmC"/>
    <property type="match status" value="1"/>
</dbReference>
<feature type="binding site" evidence="5">
    <location>
        <position position="177"/>
    </location>
    <ligand>
        <name>S-adenosyl-L-methionine</name>
        <dbReference type="ChEBI" id="CHEBI:59789"/>
    </ligand>
</feature>
<dbReference type="AlphaFoldDB" id="C3X2B7"/>
<dbReference type="PANTHER" id="PTHR18895:SF74">
    <property type="entry name" value="MTRF1L RELEASE FACTOR GLUTAMINE METHYLTRANSFERASE"/>
    <property type="match status" value="1"/>
</dbReference>
<dbReference type="EMBL" id="ACDP02000026">
    <property type="protein sequence ID" value="EEO27353.1"/>
    <property type="molecule type" value="Genomic_DNA"/>
</dbReference>
<comment type="similarity">
    <text evidence="5">Belongs to the protein N5-glutamine methyltransferase family. PrmC subfamily.</text>
</comment>
<evidence type="ECO:0000256" key="2">
    <source>
        <dbReference type="ARBA" id="ARBA00022679"/>
    </source>
</evidence>
<feature type="domain" description="Release factor glutamine methyltransferase N-terminal" evidence="7">
    <location>
        <begin position="28"/>
        <end position="81"/>
    </location>
</feature>
<evidence type="ECO:0000256" key="1">
    <source>
        <dbReference type="ARBA" id="ARBA00022603"/>
    </source>
</evidence>
<evidence type="ECO:0000256" key="4">
    <source>
        <dbReference type="ARBA" id="ARBA00048391"/>
    </source>
</evidence>
<evidence type="ECO:0000259" key="7">
    <source>
        <dbReference type="Pfam" id="PF17827"/>
    </source>
</evidence>
<dbReference type="Gene3D" id="1.10.8.10">
    <property type="entry name" value="DNA helicase RuvA subunit, C-terminal domain"/>
    <property type="match status" value="1"/>
</dbReference>
<organism evidence="8 9">
    <name type="scientific">Oxalobacter paraformigenes</name>
    <dbReference type="NCBI Taxonomy" id="556268"/>
    <lineage>
        <taxon>Bacteria</taxon>
        <taxon>Pseudomonadati</taxon>
        <taxon>Pseudomonadota</taxon>
        <taxon>Betaproteobacteria</taxon>
        <taxon>Burkholderiales</taxon>
        <taxon>Oxalobacteraceae</taxon>
        <taxon>Oxalobacter</taxon>
    </lineage>
</organism>
<dbReference type="EC" id="2.1.1.297" evidence="5"/>
<keyword evidence="2 5" id="KW-0808">Transferase</keyword>
<evidence type="ECO:0000256" key="3">
    <source>
        <dbReference type="ARBA" id="ARBA00022691"/>
    </source>
</evidence>
<dbReference type="FunFam" id="3.40.50.150:FF:000053">
    <property type="entry name" value="Release factor glutamine methyltransferase"/>
    <property type="match status" value="1"/>
</dbReference>